<protein>
    <submittedName>
        <fullName evidence="7">Rieske (2Fe-2S) protein</fullName>
    </submittedName>
</protein>
<accession>A0ABT8D8I4</accession>
<dbReference type="CDD" id="cd03469">
    <property type="entry name" value="Rieske_RO_Alpha_N"/>
    <property type="match status" value="1"/>
</dbReference>
<evidence type="ECO:0000256" key="2">
    <source>
        <dbReference type="ARBA" id="ARBA00022723"/>
    </source>
</evidence>
<keyword evidence="2" id="KW-0479">Metal-binding</keyword>
<organism evidence="7 8">
    <name type="scientific">Paracoccus cavernae</name>
    <dbReference type="NCBI Taxonomy" id="1571207"/>
    <lineage>
        <taxon>Bacteria</taxon>
        <taxon>Pseudomonadati</taxon>
        <taxon>Pseudomonadota</taxon>
        <taxon>Alphaproteobacteria</taxon>
        <taxon>Rhodobacterales</taxon>
        <taxon>Paracoccaceae</taxon>
        <taxon>Paracoccus</taxon>
    </lineage>
</organism>
<keyword evidence="3" id="KW-0560">Oxidoreductase</keyword>
<evidence type="ECO:0000256" key="1">
    <source>
        <dbReference type="ARBA" id="ARBA00022714"/>
    </source>
</evidence>
<keyword evidence="5" id="KW-0411">Iron-sulfur</keyword>
<keyword evidence="4" id="KW-0408">Iron</keyword>
<dbReference type="PANTHER" id="PTHR21266">
    <property type="entry name" value="IRON-SULFUR DOMAIN CONTAINING PROTEIN"/>
    <property type="match status" value="1"/>
</dbReference>
<dbReference type="PANTHER" id="PTHR21266:SF60">
    <property type="entry name" value="3-KETOSTEROID-9-ALPHA-MONOOXYGENASE, OXYGENASE COMPONENT"/>
    <property type="match status" value="1"/>
</dbReference>
<evidence type="ECO:0000313" key="8">
    <source>
        <dbReference type="Proteomes" id="UP001243846"/>
    </source>
</evidence>
<dbReference type="PROSITE" id="PS51296">
    <property type="entry name" value="RIESKE"/>
    <property type="match status" value="1"/>
</dbReference>
<evidence type="ECO:0000256" key="5">
    <source>
        <dbReference type="ARBA" id="ARBA00023014"/>
    </source>
</evidence>
<keyword evidence="1" id="KW-0001">2Fe-2S</keyword>
<proteinExistence type="predicted"/>
<dbReference type="Pfam" id="PF00355">
    <property type="entry name" value="Rieske"/>
    <property type="match status" value="1"/>
</dbReference>
<dbReference type="PROSITE" id="PS00570">
    <property type="entry name" value="RING_HYDROXYL_ALPHA"/>
    <property type="match status" value="1"/>
</dbReference>
<dbReference type="EMBL" id="JAUFRC010000001">
    <property type="protein sequence ID" value="MDN3712591.1"/>
    <property type="molecule type" value="Genomic_DNA"/>
</dbReference>
<dbReference type="InterPro" id="IPR036922">
    <property type="entry name" value="Rieske_2Fe-2S_sf"/>
</dbReference>
<evidence type="ECO:0000256" key="4">
    <source>
        <dbReference type="ARBA" id="ARBA00023004"/>
    </source>
</evidence>
<gene>
    <name evidence="7" type="ORF">QWZ10_14075</name>
</gene>
<evidence type="ECO:0000256" key="3">
    <source>
        <dbReference type="ARBA" id="ARBA00023002"/>
    </source>
</evidence>
<evidence type="ECO:0000259" key="6">
    <source>
        <dbReference type="PROSITE" id="PS51296"/>
    </source>
</evidence>
<dbReference type="RefSeq" id="WP_377682977.1">
    <property type="nucleotide sequence ID" value="NZ_JBHMDZ010000001.1"/>
</dbReference>
<dbReference type="Proteomes" id="UP001243846">
    <property type="component" value="Unassembled WGS sequence"/>
</dbReference>
<dbReference type="SUPFAM" id="SSF50022">
    <property type="entry name" value="ISP domain"/>
    <property type="match status" value="1"/>
</dbReference>
<dbReference type="InterPro" id="IPR017941">
    <property type="entry name" value="Rieske_2Fe-2S"/>
</dbReference>
<dbReference type="Gene3D" id="2.102.10.10">
    <property type="entry name" value="Rieske [2Fe-2S] iron-sulphur domain"/>
    <property type="match status" value="1"/>
</dbReference>
<comment type="caution">
    <text evidence="7">The sequence shown here is derived from an EMBL/GenBank/DDBJ whole genome shotgun (WGS) entry which is preliminary data.</text>
</comment>
<evidence type="ECO:0000313" key="7">
    <source>
        <dbReference type="EMBL" id="MDN3712591.1"/>
    </source>
</evidence>
<name>A0ABT8D8I4_9RHOB</name>
<keyword evidence="8" id="KW-1185">Reference proteome</keyword>
<feature type="domain" description="Rieske" evidence="6">
    <location>
        <begin position="7"/>
        <end position="110"/>
    </location>
</feature>
<reference evidence="8" key="1">
    <citation type="journal article" date="2019" name="Int. J. Syst. Evol. Microbiol.">
        <title>The Global Catalogue of Microorganisms (GCM) 10K type strain sequencing project: providing services to taxonomists for standard genome sequencing and annotation.</title>
        <authorList>
            <consortium name="The Broad Institute Genomics Platform"/>
            <consortium name="The Broad Institute Genome Sequencing Center for Infectious Disease"/>
            <person name="Wu L."/>
            <person name="Ma J."/>
        </authorList>
    </citation>
    <scope>NUCLEOTIDE SEQUENCE [LARGE SCALE GENOMIC DNA]</scope>
    <source>
        <strain evidence="8">CECT 8482</strain>
    </source>
</reference>
<dbReference type="InterPro" id="IPR015881">
    <property type="entry name" value="ARHD_Rieske_2Fe_2S"/>
</dbReference>
<dbReference type="InterPro" id="IPR050584">
    <property type="entry name" value="Cholesterol_7-desaturase"/>
</dbReference>
<sequence>MPSTVWTPIALACDLPPRLVIPVTCNDQDLALWRSESGKVQAWIDRCPHRGMRLSHGFVRGELLSCIYHGWRYDGAGICRKIPAHPDLEPPATIRATAWRAIEQDGVIWVATQDDAEGAALPPALDGLSALRSVPVSAAPAWIATTCDQPEAQILRHNDLTLLVQPAKDLTMIHALIAQGATAAERIRASRDLEILRLRIEANPARSAA</sequence>